<comment type="caution">
    <text evidence="1">The sequence shown here is derived from an EMBL/GenBank/DDBJ whole genome shotgun (WGS) entry which is preliminary data.</text>
</comment>
<dbReference type="Gene3D" id="2.120.10.30">
    <property type="entry name" value="TolB, C-terminal domain"/>
    <property type="match status" value="1"/>
</dbReference>
<dbReference type="EMBL" id="JAJNDC010000001">
    <property type="protein sequence ID" value="MCW9712236.1"/>
    <property type="molecule type" value="Genomic_DNA"/>
</dbReference>
<dbReference type="Pfam" id="PF17170">
    <property type="entry name" value="DUF5128"/>
    <property type="match status" value="1"/>
</dbReference>
<protein>
    <submittedName>
        <fullName evidence="1">6-bladed beta-propeller</fullName>
    </submittedName>
</protein>
<sequence>MKNVSGLNDSTFIANVSSIESIHNQFFLSLYLGGGSSQILQLGPDLDLRGIIQRNGKGPGEFTSVTDMSIINDSLYVYNETQAKILVFDHNKKFIRETKISEASASHMAVDERSHFFLSTPSRSDPITKFSAEGQQITTFGRNTIGEDSRHYRRNSRMLFIYNDRLIAIGRSEPVLEVYSLEGTFLSTTRIDPPEIHELIAYVREENEDPDARGFSLLFFDAAIHNNNIYLLVAKHPNENTKAYDTNFTFLFKYKLNTGGGVTHEQTFKLFRSDQDKLMYGSALAVTDDHKIIVNDMMGKSLLMYEDERL</sequence>
<accession>A0ABT3PWL3</accession>
<reference evidence="1 2" key="1">
    <citation type="submission" date="2021-11" db="EMBL/GenBank/DDBJ databases">
        <title>Aliifidinibius sp. nov., a new bacterium isolated from saline soil.</title>
        <authorList>
            <person name="Galisteo C."/>
            <person name="De La Haba R."/>
            <person name="Sanchez-Porro C."/>
            <person name="Ventosa A."/>
        </authorList>
    </citation>
    <scope>NUCLEOTIDE SEQUENCE [LARGE SCALE GENOMIC DNA]</scope>
    <source>
        <strain evidence="1 2">KACC 190600</strain>
    </source>
</reference>
<organism evidence="1 2">
    <name type="scientific">Fodinibius salicampi</name>
    <dbReference type="NCBI Taxonomy" id="1920655"/>
    <lineage>
        <taxon>Bacteria</taxon>
        <taxon>Pseudomonadati</taxon>
        <taxon>Balneolota</taxon>
        <taxon>Balneolia</taxon>
        <taxon>Balneolales</taxon>
        <taxon>Balneolaceae</taxon>
        <taxon>Fodinibius</taxon>
    </lineage>
</organism>
<dbReference type="InterPro" id="IPR011042">
    <property type="entry name" value="6-blade_b-propeller_TolB-like"/>
</dbReference>
<dbReference type="RefSeq" id="WP_265788027.1">
    <property type="nucleotide sequence ID" value="NZ_BAABRS010000001.1"/>
</dbReference>
<name>A0ABT3PWL3_9BACT</name>
<keyword evidence="2" id="KW-1185">Reference proteome</keyword>
<proteinExistence type="predicted"/>
<gene>
    <name evidence="1" type="ORF">LQ318_04880</name>
</gene>
<evidence type="ECO:0000313" key="2">
    <source>
        <dbReference type="Proteomes" id="UP001207337"/>
    </source>
</evidence>
<dbReference type="Proteomes" id="UP001207337">
    <property type="component" value="Unassembled WGS sequence"/>
</dbReference>
<dbReference type="SUPFAM" id="SSF101898">
    <property type="entry name" value="NHL repeat"/>
    <property type="match status" value="1"/>
</dbReference>
<evidence type="ECO:0000313" key="1">
    <source>
        <dbReference type="EMBL" id="MCW9712236.1"/>
    </source>
</evidence>